<dbReference type="Pfam" id="PF13671">
    <property type="entry name" value="AAA_33"/>
    <property type="match status" value="1"/>
</dbReference>
<evidence type="ECO:0000313" key="1">
    <source>
        <dbReference type="EMBL" id="SEV92785.1"/>
    </source>
</evidence>
<protein>
    <submittedName>
        <fullName evidence="1">AAA domain-containing protein</fullName>
    </submittedName>
</protein>
<dbReference type="SUPFAM" id="SSF52540">
    <property type="entry name" value="P-loop containing nucleoside triphosphate hydrolases"/>
    <property type="match status" value="1"/>
</dbReference>
<accession>A0A1I0MWM4</accession>
<dbReference type="AlphaFoldDB" id="A0A1I0MWM4"/>
<dbReference type="EMBL" id="FOJI01000002">
    <property type="protein sequence ID" value="SEV92785.1"/>
    <property type="molecule type" value="Genomic_DNA"/>
</dbReference>
<proteinExistence type="predicted"/>
<organism evidence="1 2">
    <name type="scientific">[Clostridium] fimetarium</name>
    <dbReference type="NCBI Taxonomy" id="99656"/>
    <lineage>
        <taxon>Bacteria</taxon>
        <taxon>Bacillati</taxon>
        <taxon>Bacillota</taxon>
        <taxon>Clostridia</taxon>
        <taxon>Lachnospirales</taxon>
        <taxon>Lachnospiraceae</taxon>
    </lineage>
</organism>
<dbReference type="OrthoDB" id="2639622at2"/>
<name>A0A1I0MWM4_9FIRM</name>
<dbReference type="RefSeq" id="WP_092450562.1">
    <property type="nucleotide sequence ID" value="NZ_FOJI01000002.1"/>
</dbReference>
<dbReference type="Proteomes" id="UP000199701">
    <property type="component" value="Unassembled WGS sequence"/>
</dbReference>
<sequence>MAKIILLCGKVCSGKSTYANKIKTKYNAVILSCDELMLTLFDEQLGDSHNVISQKVQNYLYQLGEQIVTADTNVILDFGFWTHLERNKTKLYYADKGIKTELHYIKISPAKWLCNIDKRNKNLEDGLEKGYYIDDNMKQLFSDQFQEPDCREIDILIDTITK</sequence>
<gene>
    <name evidence="1" type="ORF">SAMN05421659_102183</name>
</gene>
<evidence type="ECO:0000313" key="2">
    <source>
        <dbReference type="Proteomes" id="UP000199701"/>
    </source>
</evidence>
<dbReference type="InterPro" id="IPR027417">
    <property type="entry name" value="P-loop_NTPase"/>
</dbReference>
<dbReference type="STRING" id="99656.SAMN05421659_102183"/>
<dbReference type="Gene3D" id="3.40.50.300">
    <property type="entry name" value="P-loop containing nucleotide triphosphate hydrolases"/>
    <property type="match status" value="1"/>
</dbReference>
<reference evidence="1 2" key="1">
    <citation type="submission" date="2016-10" db="EMBL/GenBank/DDBJ databases">
        <authorList>
            <person name="de Groot N.N."/>
        </authorList>
    </citation>
    <scope>NUCLEOTIDE SEQUENCE [LARGE SCALE GENOMIC DNA]</scope>
    <source>
        <strain evidence="1 2">DSM 9179</strain>
    </source>
</reference>
<keyword evidence="2" id="KW-1185">Reference proteome</keyword>